<feature type="transmembrane region" description="Helical" evidence="6">
    <location>
        <begin position="291"/>
        <end position="310"/>
    </location>
</feature>
<feature type="transmembrane region" description="Helical" evidence="6">
    <location>
        <begin position="256"/>
        <end position="279"/>
    </location>
</feature>
<evidence type="ECO:0000313" key="9">
    <source>
        <dbReference type="Proteomes" id="UP000198582"/>
    </source>
</evidence>
<dbReference type="GO" id="GO:0005886">
    <property type="term" value="C:plasma membrane"/>
    <property type="evidence" value="ECO:0007669"/>
    <property type="project" value="UniProtKB-SubCell"/>
</dbReference>
<evidence type="ECO:0000256" key="4">
    <source>
        <dbReference type="ARBA" id="ARBA00022989"/>
    </source>
</evidence>
<dbReference type="SUPFAM" id="SSF103473">
    <property type="entry name" value="MFS general substrate transporter"/>
    <property type="match status" value="1"/>
</dbReference>
<dbReference type="Gene3D" id="1.20.1250.20">
    <property type="entry name" value="MFS general substrate transporter like domains"/>
    <property type="match status" value="1"/>
</dbReference>
<feature type="transmembrane region" description="Helical" evidence="6">
    <location>
        <begin position="316"/>
        <end position="337"/>
    </location>
</feature>
<evidence type="ECO:0000256" key="3">
    <source>
        <dbReference type="ARBA" id="ARBA00022692"/>
    </source>
</evidence>
<evidence type="ECO:0000256" key="6">
    <source>
        <dbReference type="SAM" id="Phobius"/>
    </source>
</evidence>
<gene>
    <name evidence="8" type="ORF">SAMN04489732_101610</name>
</gene>
<proteinExistence type="predicted"/>
<feature type="transmembrane region" description="Helical" evidence="6">
    <location>
        <begin position="384"/>
        <end position="404"/>
    </location>
</feature>
<organism evidence="8 9">
    <name type="scientific">Amycolatopsis saalfeldensis</name>
    <dbReference type="NCBI Taxonomy" id="394193"/>
    <lineage>
        <taxon>Bacteria</taxon>
        <taxon>Bacillati</taxon>
        <taxon>Actinomycetota</taxon>
        <taxon>Actinomycetes</taxon>
        <taxon>Pseudonocardiales</taxon>
        <taxon>Pseudonocardiaceae</taxon>
        <taxon>Amycolatopsis</taxon>
    </lineage>
</organism>
<keyword evidence="9" id="KW-1185">Reference proteome</keyword>
<dbReference type="PANTHER" id="PTHR23513">
    <property type="entry name" value="INTEGRAL MEMBRANE EFFLUX PROTEIN-RELATED"/>
    <property type="match status" value="1"/>
</dbReference>
<dbReference type="InterPro" id="IPR020846">
    <property type="entry name" value="MFS_dom"/>
</dbReference>
<dbReference type="AlphaFoldDB" id="A0A1H8R393"/>
<protein>
    <submittedName>
        <fullName evidence="8">Predicted arabinose efflux permease, MFS family</fullName>
    </submittedName>
</protein>
<evidence type="ECO:0000313" key="8">
    <source>
        <dbReference type="EMBL" id="SEO61139.1"/>
    </source>
</evidence>
<dbReference type="PROSITE" id="PS50850">
    <property type="entry name" value="MFS"/>
    <property type="match status" value="1"/>
</dbReference>
<dbReference type="EMBL" id="FOEF01000001">
    <property type="protein sequence ID" value="SEO61139.1"/>
    <property type="molecule type" value="Genomic_DNA"/>
</dbReference>
<feature type="transmembrane region" description="Helical" evidence="6">
    <location>
        <begin position="227"/>
        <end position="250"/>
    </location>
</feature>
<keyword evidence="3 6" id="KW-0812">Transmembrane</keyword>
<keyword evidence="5 6" id="KW-0472">Membrane</keyword>
<name>A0A1H8R393_9PSEU</name>
<feature type="transmembrane region" description="Helical" evidence="6">
    <location>
        <begin position="358"/>
        <end position="378"/>
    </location>
</feature>
<dbReference type="Proteomes" id="UP000198582">
    <property type="component" value="Unassembled WGS sequence"/>
</dbReference>
<dbReference type="RefSeq" id="WP_091612031.1">
    <property type="nucleotide sequence ID" value="NZ_FOEF01000001.1"/>
</dbReference>
<dbReference type="CDD" id="cd06173">
    <property type="entry name" value="MFS_MefA_like"/>
    <property type="match status" value="1"/>
</dbReference>
<dbReference type="InterPro" id="IPR011701">
    <property type="entry name" value="MFS"/>
</dbReference>
<sequence length="413" mass="43257">MDGRNGSAARTWGLADSRGTADLASQFGDRITALAVPLLAATELGASAFEVSLLRGLQTVAYLALGLQLGAWCDRLRTRPLLIGADLGRAAAFASVPVAAAFGTLTMTQLYAVVGVAGILTVVFQVAHRTYLPRLVEEHQLVAGNARLEANISVASVAGPSASGFLLQYLGGPAVLAVNALSFLWSAAWLGRIRAPEQPPPAPPGLPLRRRIGEGLRFVAEHPVLRVITASTTLVAAFQAFQLALAPLFLLHEIHLTPGAIGLVSTAGLTGSLAGAAVARRLGERWGALRTARFTAPWLALGYLLTPLTAPGWRLFCYPVGGFMSAYAVTVINILLVSYQQVETPAEMRGRVSASTRFLVYGFLPAGTLVAGIVAEAAGLYTALWTGSAGVAVAAALLVFARAFRRPEVQENG</sequence>
<keyword evidence="4 6" id="KW-1133">Transmembrane helix</keyword>
<evidence type="ECO:0000259" key="7">
    <source>
        <dbReference type="PROSITE" id="PS50850"/>
    </source>
</evidence>
<dbReference type="PANTHER" id="PTHR23513:SF6">
    <property type="entry name" value="MAJOR FACILITATOR SUPERFAMILY ASSOCIATED DOMAIN-CONTAINING PROTEIN"/>
    <property type="match status" value="1"/>
</dbReference>
<dbReference type="STRING" id="394193.SAMN04489732_101610"/>
<feature type="transmembrane region" description="Helical" evidence="6">
    <location>
        <begin position="110"/>
        <end position="127"/>
    </location>
</feature>
<reference evidence="8 9" key="1">
    <citation type="submission" date="2016-10" db="EMBL/GenBank/DDBJ databases">
        <authorList>
            <person name="de Groot N.N."/>
        </authorList>
    </citation>
    <scope>NUCLEOTIDE SEQUENCE [LARGE SCALE GENOMIC DNA]</scope>
    <source>
        <strain evidence="8 9">DSM 44993</strain>
    </source>
</reference>
<evidence type="ECO:0000256" key="2">
    <source>
        <dbReference type="ARBA" id="ARBA00022475"/>
    </source>
</evidence>
<keyword evidence="2" id="KW-1003">Cell membrane</keyword>
<evidence type="ECO:0000256" key="5">
    <source>
        <dbReference type="ARBA" id="ARBA00023136"/>
    </source>
</evidence>
<evidence type="ECO:0000256" key="1">
    <source>
        <dbReference type="ARBA" id="ARBA00004651"/>
    </source>
</evidence>
<dbReference type="GO" id="GO:0022857">
    <property type="term" value="F:transmembrane transporter activity"/>
    <property type="evidence" value="ECO:0007669"/>
    <property type="project" value="InterPro"/>
</dbReference>
<dbReference type="InterPro" id="IPR036259">
    <property type="entry name" value="MFS_trans_sf"/>
</dbReference>
<feature type="domain" description="Major facilitator superfamily (MFS) profile" evidence="7">
    <location>
        <begin position="225"/>
        <end position="413"/>
    </location>
</feature>
<dbReference type="OrthoDB" id="9815525at2"/>
<feature type="transmembrane region" description="Helical" evidence="6">
    <location>
        <begin position="166"/>
        <end position="190"/>
    </location>
</feature>
<comment type="subcellular location">
    <subcellularLocation>
        <location evidence="1">Cell membrane</location>
        <topology evidence="1">Multi-pass membrane protein</topology>
    </subcellularLocation>
</comment>
<dbReference type="Pfam" id="PF07690">
    <property type="entry name" value="MFS_1"/>
    <property type="match status" value="1"/>
</dbReference>
<accession>A0A1H8R393</accession>